<keyword evidence="2" id="KW-1185">Reference proteome</keyword>
<feature type="transmembrane region" description="Helical" evidence="1">
    <location>
        <begin position="15"/>
        <end position="34"/>
    </location>
</feature>
<evidence type="ECO:0000313" key="3">
    <source>
        <dbReference type="WBParaSite" id="PSAMB.scaffold11763size3147.g34389.t1"/>
    </source>
</evidence>
<keyword evidence="1" id="KW-0472">Membrane</keyword>
<reference evidence="3" key="1">
    <citation type="submission" date="2022-11" db="UniProtKB">
        <authorList>
            <consortium name="WormBaseParasite"/>
        </authorList>
    </citation>
    <scope>IDENTIFICATION</scope>
</reference>
<evidence type="ECO:0000313" key="2">
    <source>
        <dbReference type="Proteomes" id="UP000887566"/>
    </source>
</evidence>
<accession>A0A914URB2</accession>
<dbReference type="Proteomes" id="UP000887566">
    <property type="component" value="Unplaced"/>
</dbReference>
<dbReference type="AlphaFoldDB" id="A0A914URB2"/>
<sequence length="85" mass="9539">MTDDSRVSELPADCASCKLTAVIGCYLLGAMSLYNTRTPEWKGKPLARLGVQLFAAGCFYMGAARMFNWTPFTLEQIRRRREGNN</sequence>
<protein>
    <submittedName>
        <fullName evidence="3">HIG1 domain-containing protein</fullName>
    </submittedName>
</protein>
<evidence type="ECO:0000256" key="1">
    <source>
        <dbReference type="SAM" id="Phobius"/>
    </source>
</evidence>
<proteinExistence type="predicted"/>
<feature type="transmembrane region" description="Helical" evidence="1">
    <location>
        <begin position="46"/>
        <end position="67"/>
    </location>
</feature>
<keyword evidence="1" id="KW-1133">Transmembrane helix</keyword>
<name>A0A914URB2_9BILA</name>
<keyword evidence="1" id="KW-0812">Transmembrane</keyword>
<dbReference type="WBParaSite" id="PSAMB.scaffold11763size3147.g34389.t1">
    <property type="protein sequence ID" value="PSAMB.scaffold11763size3147.g34389.t1"/>
    <property type="gene ID" value="PSAMB.scaffold11763size3147.g34389"/>
</dbReference>
<organism evidence="2 3">
    <name type="scientific">Plectus sambesii</name>
    <dbReference type="NCBI Taxonomy" id="2011161"/>
    <lineage>
        <taxon>Eukaryota</taxon>
        <taxon>Metazoa</taxon>
        <taxon>Ecdysozoa</taxon>
        <taxon>Nematoda</taxon>
        <taxon>Chromadorea</taxon>
        <taxon>Plectida</taxon>
        <taxon>Plectina</taxon>
        <taxon>Plectoidea</taxon>
        <taxon>Plectidae</taxon>
        <taxon>Plectus</taxon>
    </lineage>
</organism>